<accession>A0A0G0YMR5</accession>
<gene>
    <name evidence="13" type="primary">pheS</name>
    <name evidence="15" type="ORF">UV00_C0009G0016</name>
</gene>
<keyword evidence="6 13" id="KW-0479">Metal-binding</keyword>
<dbReference type="GO" id="GO:0005524">
    <property type="term" value="F:ATP binding"/>
    <property type="evidence" value="ECO:0007669"/>
    <property type="project" value="UniProtKB-UniRule"/>
</dbReference>
<dbReference type="PATRIC" id="fig|1619138.3.peg.500"/>
<comment type="subunit">
    <text evidence="3 13">Tetramer of two alpha and two beta subunits.</text>
</comment>
<dbReference type="PROSITE" id="PS50862">
    <property type="entry name" value="AA_TRNA_LIGASE_II"/>
    <property type="match status" value="1"/>
</dbReference>
<keyword evidence="5 13" id="KW-0436">Ligase</keyword>
<comment type="catalytic activity">
    <reaction evidence="12 13">
        <text>tRNA(Phe) + L-phenylalanine + ATP = L-phenylalanyl-tRNA(Phe) + AMP + diphosphate + H(+)</text>
        <dbReference type="Rhea" id="RHEA:19413"/>
        <dbReference type="Rhea" id="RHEA-COMP:9668"/>
        <dbReference type="Rhea" id="RHEA-COMP:9699"/>
        <dbReference type="ChEBI" id="CHEBI:15378"/>
        <dbReference type="ChEBI" id="CHEBI:30616"/>
        <dbReference type="ChEBI" id="CHEBI:33019"/>
        <dbReference type="ChEBI" id="CHEBI:58095"/>
        <dbReference type="ChEBI" id="CHEBI:78442"/>
        <dbReference type="ChEBI" id="CHEBI:78531"/>
        <dbReference type="ChEBI" id="CHEBI:456215"/>
        <dbReference type="EC" id="6.1.1.20"/>
    </reaction>
</comment>
<dbReference type="NCBIfam" id="TIGR00468">
    <property type="entry name" value="pheS"/>
    <property type="match status" value="1"/>
</dbReference>
<dbReference type="SUPFAM" id="SSF55681">
    <property type="entry name" value="Class II aaRS and biotin synthetases"/>
    <property type="match status" value="1"/>
</dbReference>
<dbReference type="InterPro" id="IPR006195">
    <property type="entry name" value="aa-tRNA-synth_II"/>
</dbReference>
<keyword evidence="8 13" id="KW-0067">ATP-binding</keyword>
<evidence type="ECO:0000256" key="13">
    <source>
        <dbReference type="HAMAP-Rule" id="MF_00281"/>
    </source>
</evidence>
<dbReference type="InterPro" id="IPR045864">
    <property type="entry name" value="aa-tRNA-synth_II/BPL/LPL"/>
</dbReference>
<sequence>MKLDIEIIKSEAEELLSSAVESRSLAGWHSKYLGKKGILRTLTADVSGLSIEEKKELGRKVNELKSFLEELYAESVSSVTSIKKDKPLENFYKTLPGKKPEIGHLHLITQAIREINEVFSKLGFIRVRYPEVEWDYYSFEALNMPKTHPARDEWETFFIDLPEDPKLGKVVITPHTSNGQIREMLKGQLPIRMLNISRCGRRQSDINHVPTFYQFEGLVVDKNISITHLKGVLEYLIYNFFGEETKFRLRPYDFRFTEPSFEVDVSCGICGGKGCRFCKEGWVELGGAGMVHPNVLRAGGIDPETYSGFAFGWGVERVLMMRTGLKIDDIRYLFENNLKFLEQF</sequence>
<dbReference type="Gene3D" id="3.30.930.10">
    <property type="entry name" value="Bira Bifunctional Protein, Domain 2"/>
    <property type="match status" value="1"/>
</dbReference>
<dbReference type="InterPro" id="IPR022911">
    <property type="entry name" value="Phe_tRNA_ligase_alpha1_bac"/>
</dbReference>
<comment type="cofactor">
    <cofactor evidence="13">
        <name>Mg(2+)</name>
        <dbReference type="ChEBI" id="CHEBI:18420"/>
    </cofactor>
    <text evidence="13">Binds 2 magnesium ions per tetramer.</text>
</comment>
<evidence type="ECO:0000313" key="15">
    <source>
        <dbReference type="EMBL" id="KKS38067.1"/>
    </source>
</evidence>
<dbReference type="InterPro" id="IPR004529">
    <property type="entry name" value="Phe-tRNA-synth_IIc_asu"/>
</dbReference>
<dbReference type="GO" id="GO:0000049">
    <property type="term" value="F:tRNA binding"/>
    <property type="evidence" value="ECO:0007669"/>
    <property type="project" value="InterPro"/>
</dbReference>
<evidence type="ECO:0000313" key="16">
    <source>
        <dbReference type="Proteomes" id="UP000033847"/>
    </source>
</evidence>
<reference evidence="15 16" key="1">
    <citation type="journal article" date="2015" name="Nature">
        <title>rRNA introns, odd ribosomes, and small enigmatic genomes across a large radiation of phyla.</title>
        <authorList>
            <person name="Brown C.T."/>
            <person name="Hug L.A."/>
            <person name="Thomas B.C."/>
            <person name="Sharon I."/>
            <person name="Castelle C.J."/>
            <person name="Singh A."/>
            <person name="Wilkins M.J."/>
            <person name="Williams K.H."/>
            <person name="Banfield J.F."/>
        </authorList>
    </citation>
    <scope>NUCLEOTIDE SEQUENCE [LARGE SCALE GENOMIC DNA]</scope>
</reference>
<name>A0A0G0YMR5_UNCKA</name>
<keyword evidence="9 13" id="KW-0460">Magnesium</keyword>
<dbReference type="InterPro" id="IPR010978">
    <property type="entry name" value="tRNA-bd_arm"/>
</dbReference>
<evidence type="ECO:0000256" key="5">
    <source>
        <dbReference type="ARBA" id="ARBA00022598"/>
    </source>
</evidence>
<dbReference type="CDD" id="cd00496">
    <property type="entry name" value="PheRS_alpha_core"/>
    <property type="match status" value="1"/>
</dbReference>
<dbReference type="Proteomes" id="UP000033847">
    <property type="component" value="Unassembled WGS sequence"/>
</dbReference>
<dbReference type="AlphaFoldDB" id="A0A0G0YMR5"/>
<organism evidence="15 16">
    <name type="scientific">candidate division WWE3 bacterium GW2011_GWF1_42_14</name>
    <dbReference type="NCBI Taxonomy" id="1619138"/>
    <lineage>
        <taxon>Bacteria</taxon>
        <taxon>Katanobacteria</taxon>
    </lineage>
</organism>
<feature type="domain" description="Aminoacyl-transfer RNA synthetases class-II family profile" evidence="14">
    <location>
        <begin position="113"/>
        <end position="335"/>
    </location>
</feature>
<keyword evidence="7 13" id="KW-0547">Nucleotide-binding</keyword>
<evidence type="ECO:0000259" key="14">
    <source>
        <dbReference type="PROSITE" id="PS50862"/>
    </source>
</evidence>
<evidence type="ECO:0000256" key="12">
    <source>
        <dbReference type="ARBA" id="ARBA00049255"/>
    </source>
</evidence>
<dbReference type="SUPFAM" id="SSF46589">
    <property type="entry name" value="tRNA-binding arm"/>
    <property type="match status" value="1"/>
</dbReference>
<evidence type="ECO:0000256" key="3">
    <source>
        <dbReference type="ARBA" id="ARBA00011209"/>
    </source>
</evidence>
<evidence type="ECO:0000256" key="9">
    <source>
        <dbReference type="ARBA" id="ARBA00022842"/>
    </source>
</evidence>
<comment type="similarity">
    <text evidence="2 13">Belongs to the class-II aminoacyl-tRNA synthetase family. Phe-tRNA synthetase alpha subunit type 1 subfamily.</text>
</comment>
<dbReference type="GO" id="GO:0005737">
    <property type="term" value="C:cytoplasm"/>
    <property type="evidence" value="ECO:0007669"/>
    <property type="project" value="UniProtKB-SubCell"/>
</dbReference>
<evidence type="ECO:0000256" key="6">
    <source>
        <dbReference type="ARBA" id="ARBA00022723"/>
    </source>
</evidence>
<protein>
    <recommendedName>
        <fullName evidence="13">Phenylalanine--tRNA ligase alpha subunit</fullName>
        <ecNumber evidence="13">6.1.1.20</ecNumber>
    </recommendedName>
    <alternativeName>
        <fullName evidence="13">Phenylalanyl-tRNA synthetase alpha subunit</fullName>
        <shortName evidence="13">PheRS</shortName>
    </alternativeName>
</protein>
<keyword evidence="11 13" id="KW-0030">Aminoacyl-tRNA synthetase</keyword>
<dbReference type="InterPro" id="IPR004188">
    <property type="entry name" value="Phe-tRNA_ligase_II_N"/>
</dbReference>
<dbReference type="GO" id="GO:0006432">
    <property type="term" value="P:phenylalanyl-tRNA aminoacylation"/>
    <property type="evidence" value="ECO:0007669"/>
    <property type="project" value="UniProtKB-UniRule"/>
</dbReference>
<dbReference type="HAMAP" id="MF_00281">
    <property type="entry name" value="Phe_tRNA_synth_alpha1"/>
    <property type="match status" value="1"/>
</dbReference>
<evidence type="ECO:0000256" key="1">
    <source>
        <dbReference type="ARBA" id="ARBA00004496"/>
    </source>
</evidence>
<dbReference type="Pfam" id="PF02912">
    <property type="entry name" value="Phe_tRNA-synt_N"/>
    <property type="match status" value="1"/>
</dbReference>
<keyword evidence="4 13" id="KW-0963">Cytoplasm</keyword>
<evidence type="ECO:0000256" key="2">
    <source>
        <dbReference type="ARBA" id="ARBA00010207"/>
    </source>
</evidence>
<feature type="binding site" evidence="13">
    <location>
        <position position="258"/>
    </location>
    <ligand>
        <name>Mg(2+)</name>
        <dbReference type="ChEBI" id="CHEBI:18420"/>
        <note>shared with beta subunit</note>
    </ligand>
</feature>
<dbReference type="Pfam" id="PF01409">
    <property type="entry name" value="tRNA-synt_2d"/>
    <property type="match status" value="1"/>
</dbReference>
<dbReference type="InterPro" id="IPR002319">
    <property type="entry name" value="Phenylalanyl-tRNA_Synthase"/>
</dbReference>
<evidence type="ECO:0000256" key="8">
    <source>
        <dbReference type="ARBA" id="ARBA00022840"/>
    </source>
</evidence>
<dbReference type="EC" id="6.1.1.20" evidence="13"/>
<dbReference type="EMBL" id="LCCU01000009">
    <property type="protein sequence ID" value="KKS38067.1"/>
    <property type="molecule type" value="Genomic_DNA"/>
</dbReference>
<dbReference type="PANTHER" id="PTHR11538:SF41">
    <property type="entry name" value="PHENYLALANINE--TRNA LIGASE, MITOCHONDRIAL"/>
    <property type="match status" value="1"/>
</dbReference>
<dbReference type="GO" id="GO:0004826">
    <property type="term" value="F:phenylalanine-tRNA ligase activity"/>
    <property type="evidence" value="ECO:0007669"/>
    <property type="project" value="UniProtKB-UniRule"/>
</dbReference>
<evidence type="ECO:0000256" key="7">
    <source>
        <dbReference type="ARBA" id="ARBA00022741"/>
    </source>
</evidence>
<comment type="subcellular location">
    <subcellularLocation>
        <location evidence="1 13">Cytoplasm</location>
    </subcellularLocation>
</comment>
<dbReference type="GO" id="GO:0000287">
    <property type="term" value="F:magnesium ion binding"/>
    <property type="evidence" value="ECO:0007669"/>
    <property type="project" value="UniProtKB-UniRule"/>
</dbReference>
<dbReference type="PANTHER" id="PTHR11538">
    <property type="entry name" value="PHENYLALANYL-TRNA SYNTHETASE"/>
    <property type="match status" value="1"/>
</dbReference>
<evidence type="ECO:0000256" key="4">
    <source>
        <dbReference type="ARBA" id="ARBA00022490"/>
    </source>
</evidence>
<keyword evidence="10 13" id="KW-0648">Protein biosynthesis</keyword>
<evidence type="ECO:0000256" key="11">
    <source>
        <dbReference type="ARBA" id="ARBA00023146"/>
    </source>
</evidence>
<proteinExistence type="inferred from homology"/>
<evidence type="ECO:0000256" key="10">
    <source>
        <dbReference type="ARBA" id="ARBA00022917"/>
    </source>
</evidence>
<comment type="caution">
    <text evidence="15">The sequence shown here is derived from an EMBL/GenBank/DDBJ whole genome shotgun (WGS) entry which is preliminary data.</text>
</comment>